<dbReference type="GO" id="GO:0097347">
    <property type="term" value="C:TAM protein secretion complex"/>
    <property type="evidence" value="ECO:0007669"/>
    <property type="project" value="TreeGrafter"/>
</dbReference>
<sequence>APDALFERVSGTLSDLTLENLSIDTDAFQLKAGRVQLALEVSKLFSREVLIRQAVVSDLDMAVIPSDTPESDEPLGRLSLPVDLVLDDLTVERTSLRVAGLDFRLRELQGGYRWKGETMTVLSPTLTHFTLTLPAEEKPAVVTPPTETFLCRWLSSLQNEPLFTLPALAPEGPLPFDLTVEGLTLDTLGLLSAEAGADPLLTFKDLRLTAGLQGPRLQVSELSGHTSLDALSQFALTGELTMRDDWASALDAHVSTHLDAAPLGEIRLSLKGPVGGTMSLQVASAGEMKTRLNARWAPAVQGIPGEAEIALLTPRALTNTPNEAPLILSPTTVRLQGTAQRWTLSGNGALQRGRDLKAAITLSGEGRPSGMEHATLRVESPAGRADFEGFLTWKDCVRWEGKTRVSDLDLRRLAAVPLEHLQGFSSLTGFWVSPERWETVLSAFEIEGTYQDQPLKAKGAVTVKDRIRIDAPAVSVSLGQNQVDFQAKLERPHFEADLNINAPALGEIDSALNGRLQGSVLLRGDPQHPVFTADLRAEALHFGLTSLENASLRGTLKPDLHGTVGGRLVLAARSIRDERLESMKADSLRLTLDGTEHAHRLSVLLDGDPIDANLVFQGRFDRRTADWRGTLQRADLSTLTGR</sequence>
<evidence type="ECO:0008006" key="6">
    <source>
        <dbReference type="Google" id="ProtNLM"/>
    </source>
</evidence>
<evidence type="ECO:0000256" key="3">
    <source>
        <dbReference type="ARBA" id="ARBA00022989"/>
    </source>
</evidence>
<name>J9D378_9ZZZZ</name>
<dbReference type="GO" id="GO:0005886">
    <property type="term" value="C:plasma membrane"/>
    <property type="evidence" value="ECO:0007669"/>
    <property type="project" value="TreeGrafter"/>
</dbReference>
<proteinExistence type="predicted"/>
<keyword evidence="3" id="KW-1133">Transmembrane helix</keyword>
<protein>
    <recommendedName>
        <fullName evidence="6">Protein containing DUF490</fullName>
    </recommendedName>
</protein>
<dbReference type="GO" id="GO:0009306">
    <property type="term" value="P:protein secretion"/>
    <property type="evidence" value="ECO:0007669"/>
    <property type="project" value="TreeGrafter"/>
</dbReference>
<dbReference type="PANTHER" id="PTHR36985">
    <property type="entry name" value="TRANSLOCATION AND ASSEMBLY MODULE SUBUNIT TAMB"/>
    <property type="match status" value="1"/>
</dbReference>
<keyword evidence="4" id="KW-0472">Membrane</keyword>
<evidence type="ECO:0000256" key="2">
    <source>
        <dbReference type="ARBA" id="ARBA00022692"/>
    </source>
</evidence>
<evidence type="ECO:0000313" key="5">
    <source>
        <dbReference type="EMBL" id="EJX07061.1"/>
    </source>
</evidence>
<evidence type="ECO:0000256" key="4">
    <source>
        <dbReference type="ARBA" id="ARBA00023136"/>
    </source>
</evidence>
<keyword evidence="2" id="KW-0812">Transmembrane</keyword>
<accession>J9D378</accession>
<comment type="caution">
    <text evidence="5">The sequence shown here is derived from an EMBL/GenBank/DDBJ whole genome shotgun (WGS) entry which is preliminary data.</text>
</comment>
<gene>
    <name evidence="5" type="ORF">EVA_04829</name>
</gene>
<dbReference type="AlphaFoldDB" id="J9D378"/>
<reference evidence="5" key="1">
    <citation type="journal article" date="2012" name="PLoS ONE">
        <title>Gene sets for utilization of primary and secondary nutrition supplies in the distal gut of endangered iberian lynx.</title>
        <authorList>
            <person name="Alcaide M."/>
            <person name="Messina E."/>
            <person name="Richter M."/>
            <person name="Bargiela R."/>
            <person name="Peplies J."/>
            <person name="Huws S.A."/>
            <person name="Newbold C.J."/>
            <person name="Golyshin P.N."/>
            <person name="Simon M.A."/>
            <person name="Lopez G."/>
            <person name="Yakimov M.M."/>
            <person name="Ferrer M."/>
        </authorList>
    </citation>
    <scope>NUCLEOTIDE SEQUENCE</scope>
</reference>
<feature type="non-terminal residue" evidence="5">
    <location>
        <position position="1"/>
    </location>
</feature>
<dbReference type="PANTHER" id="PTHR36985:SF1">
    <property type="entry name" value="TRANSLOCATION AND ASSEMBLY MODULE SUBUNIT TAMB"/>
    <property type="match status" value="1"/>
</dbReference>
<feature type="non-terminal residue" evidence="5">
    <location>
        <position position="642"/>
    </location>
</feature>
<organism evidence="5">
    <name type="scientific">gut metagenome</name>
    <dbReference type="NCBI Taxonomy" id="749906"/>
    <lineage>
        <taxon>unclassified sequences</taxon>
        <taxon>metagenomes</taxon>
        <taxon>organismal metagenomes</taxon>
    </lineage>
</organism>
<comment type="subcellular location">
    <subcellularLocation>
        <location evidence="1">Membrane</location>
        <topology evidence="1">Single-pass membrane protein</topology>
    </subcellularLocation>
</comment>
<evidence type="ECO:0000256" key="1">
    <source>
        <dbReference type="ARBA" id="ARBA00004167"/>
    </source>
</evidence>
<dbReference type="EMBL" id="AMCI01000986">
    <property type="protein sequence ID" value="EJX07061.1"/>
    <property type="molecule type" value="Genomic_DNA"/>
</dbReference>